<evidence type="ECO:0000313" key="8">
    <source>
        <dbReference type="Proteomes" id="UP000290759"/>
    </source>
</evidence>
<dbReference type="Gene3D" id="3.90.1150.10">
    <property type="entry name" value="Aspartate Aminotransferase, domain 1"/>
    <property type="match status" value="1"/>
</dbReference>
<evidence type="ECO:0000256" key="3">
    <source>
        <dbReference type="ARBA" id="ARBA00011881"/>
    </source>
</evidence>
<protein>
    <recommendedName>
        <fullName evidence="5">L-threonine aldolase</fullName>
        <ecNumber evidence="5">4.1.2.48</ecNumber>
    </recommendedName>
</protein>
<dbReference type="Pfam" id="PF01212">
    <property type="entry name" value="Beta_elim_lyase"/>
    <property type="match status" value="1"/>
</dbReference>
<organism evidence="7 8">
    <name type="scientific">Lichenibacterium minor</name>
    <dbReference type="NCBI Taxonomy" id="2316528"/>
    <lineage>
        <taxon>Bacteria</taxon>
        <taxon>Pseudomonadati</taxon>
        <taxon>Pseudomonadota</taxon>
        <taxon>Alphaproteobacteria</taxon>
        <taxon>Hyphomicrobiales</taxon>
        <taxon>Lichenihabitantaceae</taxon>
        <taxon>Lichenibacterium</taxon>
    </lineage>
</organism>
<evidence type="ECO:0000313" key="7">
    <source>
        <dbReference type="EMBL" id="RYC33200.1"/>
    </source>
</evidence>
<evidence type="ECO:0000256" key="4">
    <source>
        <dbReference type="ARBA" id="ARBA00022898"/>
    </source>
</evidence>
<dbReference type="InterPro" id="IPR015424">
    <property type="entry name" value="PyrdxlP-dep_Trfase"/>
</dbReference>
<dbReference type="EMBL" id="QYBB01000003">
    <property type="protein sequence ID" value="RYC33200.1"/>
    <property type="molecule type" value="Genomic_DNA"/>
</dbReference>
<comment type="catalytic activity">
    <reaction evidence="5">
        <text>L-threonine = acetaldehyde + glycine</text>
        <dbReference type="Rhea" id="RHEA:19625"/>
        <dbReference type="ChEBI" id="CHEBI:15343"/>
        <dbReference type="ChEBI" id="CHEBI:57305"/>
        <dbReference type="ChEBI" id="CHEBI:57926"/>
        <dbReference type="EC" id="4.1.2.48"/>
    </reaction>
</comment>
<sequence>MNFSSDNVSGASPQVLRAIVDSNAGAAAPYGMDPWTEDATRRLSEVFEREVSAFLVATGTGCNALALAALAPPGTAILCHEEAHVIEDECGAPEFFTGGGKLVGVPGAGGKVTPEALSSALARYPRGIVRQVQPSALSLSQVTEAGTLYTVAEIRALSDAAHAAGLAVHMDGARFANAVAALGASPAEITWRAGVDVLSFGATKNGAIACEAVVFFDPAKAGDFLFRRKRGGHTVSKGRFLGAQMAGFLDGGHWLDLARGANLRAARLSAGLSALPGVRLPWPTEANEVFPIVPAAMHEALRAAGARYYPWTTRSLGENAAPGEGERMLRLICAFDTDEAAVDAFLAVAARAASVHPAAPF</sequence>
<evidence type="ECO:0000259" key="6">
    <source>
        <dbReference type="Pfam" id="PF01212"/>
    </source>
</evidence>
<comment type="similarity">
    <text evidence="2 5">Belongs to the threonine aldolase family.</text>
</comment>
<feature type="domain" description="Aromatic amino acid beta-eliminating lyase/threonine aldolase" evidence="6">
    <location>
        <begin position="3"/>
        <end position="290"/>
    </location>
</feature>
<reference evidence="7 8" key="2">
    <citation type="submission" date="2019-02" db="EMBL/GenBank/DDBJ databases">
        <title>'Lichenibacterium ramalinii' gen. nov. sp. nov., 'Lichenibacterium minor' gen. nov. sp. nov.</title>
        <authorList>
            <person name="Pankratov T."/>
        </authorList>
    </citation>
    <scope>NUCLEOTIDE SEQUENCE [LARGE SCALE GENOMIC DNA]</scope>
    <source>
        <strain evidence="7 8">RmlP026</strain>
    </source>
</reference>
<dbReference type="PANTHER" id="PTHR48097">
    <property type="entry name" value="L-THREONINE ALDOLASE-RELATED"/>
    <property type="match status" value="1"/>
</dbReference>
<gene>
    <name evidence="7" type="ORF">D3273_04865</name>
</gene>
<dbReference type="Gene3D" id="3.40.640.10">
    <property type="entry name" value="Type I PLP-dependent aspartate aminotransferase-like (Major domain)"/>
    <property type="match status" value="1"/>
</dbReference>
<evidence type="ECO:0000256" key="2">
    <source>
        <dbReference type="ARBA" id="ARBA00006966"/>
    </source>
</evidence>
<dbReference type="InterPro" id="IPR015422">
    <property type="entry name" value="PyrdxlP-dep_Trfase_small"/>
</dbReference>
<dbReference type="EC" id="4.1.2.48" evidence="5"/>
<comment type="subunit">
    <text evidence="3">Homotetramer.</text>
</comment>
<reference evidence="7 8" key="1">
    <citation type="submission" date="2018-12" db="EMBL/GenBank/DDBJ databases">
        <authorList>
            <person name="Grouzdev D.S."/>
            <person name="Krutkina M.S."/>
        </authorList>
    </citation>
    <scope>NUCLEOTIDE SEQUENCE [LARGE SCALE GENOMIC DNA]</scope>
    <source>
        <strain evidence="7 8">RmlP026</strain>
    </source>
</reference>
<comment type="cofactor">
    <cofactor evidence="1 5">
        <name>pyridoxal 5'-phosphate</name>
        <dbReference type="ChEBI" id="CHEBI:597326"/>
    </cofactor>
</comment>
<dbReference type="GO" id="GO:0008732">
    <property type="term" value="F:L-allo-threonine aldolase activity"/>
    <property type="evidence" value="ECO:0007669"/>
    <property type="project" value="RHEA"/>
</dbReference>
<comment type="catalytic activity">
    <reaction evidence="5">
        <text>L-allo-threonine = acetaldehyde + glycine</text>
        <dbReference type="Rhea" id="RHEA:26209"/>
        <dbReference type="ChEBI" id="CHEBI:15343"/>
        <dbReference type="ChEBI" id="CHEBI:57305"/>
        <dbReference type="ChEBI" id="CHEBI:58585"/>
        <dbReference type="EC" id="4.1.2.48"/>
    </reaction>
</comment>
<keyword evidence="4 5" id="KW-0663">Pyridoxal phosphate</keyword>
<proteinExistence type="inferred from homology"/>
<dbReference type="SUPFAM" id="SSF53383">
    <property type="entry name" value="PLP-dependent transferases"/>
    <property type="match status" value="1"/>
</dbReference>
<dbReference type="InterPro" id="IPR015421">
    <property type="entry name" value="PyrdxlP-dep_Trfase_major"/>
</dbReference>
<keyword evidence="5" id="KW-0456">Lyase</keyword>
<dbReference type="AlphaFoldDB" id="A0A4Q2U9I9"/>
<dbReference type="Proteomes" id="UP000290759">
    <property type="component" value="Unassembled WGS sequence"/>
</dbReference>
<dbReference type="InterPro" id="IPR026273">
    <property type="entry name" value="Low_specificity_L-TA_bact"/>
</dbReference>
<keyword evidence="8" id="KW-1185">Reference proteome</keyword>
<dbReference type="OrthoDB" id="9774495at2"/>
<comment type="function">
    <text evidence="5">Catalyzes the cleavage of L-allo-threonine and L-threonine to glycine and acetaldehyde.</text>
</comment>
<evidence type="ECO:0000256" key="5">
    <source>
        <dbReference type="PIRNR" id="PIRNR038940"/>
    </source>
</evidence>
<name>A0A4Q2U9I9_9HYPH</name>
<dbReference type="GO" id="GO:0006567">
    <property type="term" value="P:L-threonine catabolic process"/>
    <property type="evidence" value="ECO:0007669"/>
    <property type="project" value="UniProtKB-UniRule"/>
</dbReference>
<dbReference type="RefSeq" id="WP_129224058.1">
    <property type="nucleotide sequence ID" value="NZ_QYBB01000003.1"/>
</dbReference>
<evidence type="ECO:0000256" key="1">
    <source>
        <dbReference type="ARBA" id="ARBA00001933"/>
    </source>
</evidence>
<accession>A0A4Q2U9I9</accession>
<dbReference type="PANTHER" id="PTHR48097:SF5">
    <property type="entry name" value="LOW SPECIFICITY L-THREONINE ALDOLASE"/>
    <property type="match status" value="1"/>
</dbReference>
<comment type="caution">
    <text evidence="7">The sequence shown here is derived from an EMBL/GenBank/DDBJ whole genome shotgun (WGS) entry which is preliminary data.</text>
</comment>
<dbReference type="PIRSF" id="PIRSF038940">
    <property type="entry name" value="Low_specificity_LTA"/>
    <property type="match status" value="1"/>
</dbReference>
<dbReference type="InterPro" id="IPR001597">
    <property type="entry name" value="ArAA_b-elim_lyase/Thr_aldolase"/>
</dbReference>